<dbReference type="OrthoDB" id="387439at2759"/>
<dbReference type="AlphaFoldDB" id="A0A0J9SYE3"/>
<proteinExistence type="predicted"/>
<gene>
    <name evidence="1" type="ORF">PVBG_06116</name>
</gene>
<dbReference type="Proteomes" id="UP000053327">
    <property type="component" value="Unassembled WGS sequence"/>
</dbReference>
<name>A0A0J9SYE3_PLAV1</name>
<protein>
    <submittedName>
        <fullName evidence="1">Uncharacterized protein</fullName>
    </submittedName>
</protein>
<sequence>MYTGANGNIFNNCSLKNFNIDKNKFVIKKTLYEFIENYDIIKREISHEHNLNVKPYCKYIKENF</sequence>
<organism evidence="1 2">
    <name type="scientific">Plasmodium vivax (strain Brazil I)</name>
    <dbReference type="NCBI Taxonomy" id="1033975"/>
    <lineage>
        <taxon>Eukaryota</taxon>
        <taxon>Sar</taxon>
        <taxon>Alveolata</taxon>
        <taxon>Apicomplexa</taxon>
        <taxon>Aconoidasida</taxon>
        <taxon>Haemosporida</taxon>
        <taxon>Plasmodiidae</taxon>
        <taxon>Plasmodium</taxon>
        <taxon>Plasmodium (Plasmodium)</taxon>
    </lineage>
</organism>
<accession>A0A0J9SYE3</accession>
<reference evidence="1 2" key="1">
    <citation type="submission" date="2011-08" db="EMBL/GenBank/DDBJ databases">
        <title>The Genome Sequence of Plasmodium vivax Brazil I.</title>
        <authorList>
            <consortium name="The Broad Institute Genome Sequencing Platform"/>
            <consortium name="The Broad Institute Genome Sequencing Center for Infectious Disease"/>
            <person name="Neafsey D."/>
            <person name="Carlton J."/>
            <person name="Barnwell J."/>
            <person name="Collins W."/>
            <person name="Escalante A."/>
            <person name="Mullikin J."/>
            <person name="Saul A."/>
            <person name="Guigo R."/>
            <person name="Camara F."/>
            <person name="Young S.K."/>
            <person name="Zeng Q."/>
            <person name="Gargeya S."/>
            <person name="Fitzgerald M."/>
            <person name="Haas B."/>
            <person name="Abouelleil A."/>
            <person name="Alvarado L."/>
            <person name="Arachchi H.M."/>
            <person name="Berlin A."/>
            <person name="Brown A."/>
            <person name="Chapman S.B."/>
            <person name="Chen Z."/>
            <person name="Dunbar C."/>
            <person name="Freedman E."/>
            <person name="Gearin G."/>
            <person name="Gellesch M."/>
            <person name="Goldberg J."/>
            <person name="Griggs A."/>
            <person name="Gujja S."/>
            <person name="Heiman D."/>
            <person name="Howarth C."/>
            <person name="Larson L."/>
            <person name="Lui A."/>
            <person name="MacDonald P.J.P."/>
            <person name="Montmayeur A."/>
            <person name="Murphy C."/>
            <person name="Neiman D."/>
            <person name="Pearson M."/>
            <person name="Priest M."/>
            <person name="Roberts A."/>
            <person name="Saif S."/>
            <person name="Shea T."/>
            <person name="Shenoy N."/>
            <person name="Sisk P."/>
            <person name="Stolte C."/>
            <person name="Sykes S."/>
            <person name="Wortman J."/>
            <person name="Nusbaum C."/>
            <person name="Birren B."/>
        </authorList>
    </citation>
    <scope>NUCLEOTIDE SEQUENCE [LARGE SCALE GENOMIC DNA]</scope>
    <source>
        <strain evidence="1 2">Brazil I</strain>
    </source>
</reference>
<evidence type="ECO:0000313" key="1">
    <source>
        <dbReference type="EMBL" id="KMZ87889.1"/>
    </source>
</evidence>
<dbReference type="EMBL" id="KQ234778">
    <property type="protein sequence ID" value="KMZ87889.1"/>
    <property type="molecule type" value="Genomic_DNA"/>
</dbReference>
<evidence type="ECO:0000313" key="2">
    <source>
        <dbReference type="Proteomes" id="UP000053327"/>
    </source>
</evidence>